<evidence type="ECO:0000313" key="3">
    <source>
        <dbReference type="Proteomes" id="UP001149163"/>
    </source>
</evidence>
<organism evidence="2 3">
    <name type="scientific">Penicillium canariense</name>
    <dbReference type="NCBI Taxonomy" id="189055"/>
    <lineage>
        <taxon>Eukaryota</taxon>
        <taxon>Fungi</taxon>
        <taxon>Dikarya</taxon>
        <taxon>Ascomycota</taxon>
        <taxon>Pezizomycotina</taxon>
        <taxon>Eurotiomycetes</taxon>
        <taxon>Eurotiomycetidae</taxon>
        <taxon>Eurotiales</taxon>
        <taxon>Aspergillaceae</taxon>
        <taxon>Penicillium</taxon>
    </lineage>
</organism>
<keyword evidence="3" id="KW-1185">Reference proteome</keyword>
<evidence type="ECO:0000256" key="1">
    <source>
        <dbReference type="SAM" id="MobiDB-lite"/>
    </source>
</evidence>
<dbReference type="Proteomes" id="UP001149163">
    <property type="component" value="Unassembled WGS sequence"/>
</dbReference>
<reference evidence="2" key="1">
    <citation type="submission" date="2022-11" db="EMBL/GenBank/DDBJ databases">
        <authorList>
            <person name="Petersen C."/>
        </authorList>
    </citation>
    <scope>NUCLEOTIDE SEQUENCE</scope>
    <source>
        <strain evidence="2">IBT 26290</strain>
    </source>
</reference>
<name>A0A9W9HW78_9EURO</name>
<reference evidence="2" key="2">
    <citation type="journal article" date="2023" name="IMA Fungus">
        <title>Comparative genomic study of the Penicillium genus elucidates a diverse pangenome and 15 lateral gene transfer events.</title>
        <authorList>
            <person name="Petersen C."/>
            <person name="Sorensen T."/>
            <person name="Nielsen M.R."/>
            <person name="Sondergaard T.E."/>
            <person name="Sorensen J.L."/>
            <person name="Fitzpatrick D.A."/>
            <person name="Frisvad J.C."/>
            <person name="Nielsen K.L."/>
        </authorList>
    </citation>
    <scope>NUCLEOTIDE SEQUENCE</scope>
    <source>
        <strain evidence="2">IBT 26290</strain>
    </source>
</reference>
<accession>A0A9W9HW78</accession>
<evidence type="ECO:0000313" key="2">
    <source>
        <dbReference type="EMBL" id="KAJ5157305.1"/>
    </source>
</evidence>
<feature type="region of interest" description="Disordered" evidence="1">
    <location>
        <begin position="130"/>
        <end position="196"/>
    </location>
</feature>
<protein>
    <submittedName>
        <fullName evidence="2">Uncharacterized protein</fullName>
    </submittedName>
</protein>
<dbReference type="EMBL" id="JAPQKN010000006">
    <property type="protein sequence ID" value="KAJ5157305.1"/>
    <property type="molecule type" value="Genomic_DNA"/>
</dbReference>
<gene>
    <name evidence="2" type="ORF">N7482_008405</name>
</gene>
<proteinExistence type="predicted"/>
<dbReference type="RefSeq" id="XP_056540294.1">
    <property type="nucleotide sequence ID" value="XM_056690529.1"/>
</dbReference>
<dbReference type="OrthoDB" id="4364947at2759"/>
<dbReference type="AlphaFoldDB" id="A0A9W9HW78"/>
<feature type="compositionally biased region" description="Polar residues" evidence="1">
    <location>
        <begin position="176"/>
        <end position="187"/>
    </location>
</feature>
<dbReference type="GeneID" id="81429705"/>
<comment type="caution">
    <text evidence="2">The sequence shown here is derived from an EMBL/GenBank/DDBJ whole genome shotgun (WGS) entry which is preliminary data.</text>
</comment>
<sequence length="458" mass="51122">MDSTGSTGTLTRPGELWQQSATKWQQSTMDAWHRSTAVWHDSKDRCHQSTMEVWHRSADSWNQSKTICRQSTAGLLARSANRIYQSTDRFQQLAALEPQTEQRRPTVQVAQASAPSITTAIQFAEVPQATQPPELAPSPEAPKLSQWEKSTQSPQSQYSPISSVSSPSASPQSPSETGTDSTASSPLSIDLSIRKRRPDGQIRGLLGFTDHVSTQVKEAKRLRDSKSTHLGEIERNWVNSTIADADDSAQELADLLELCRSDMAKRKGRGKISSANRKRWKLRDYRLAEERQSRLIRHQCRLDRVLNHLQNLKIPHEVLIPEHIKESAAELSVTEPTARSAVELPNDTTLESPPAMAELPSSQAIITRKPVPVLAELPGESTIIRIKPAKDIPKVIVTNTPDGSSFTLIGSPDTPHSTYESKEMNELLSWKQTRNDIRLQQSESLSQIISKMENNRLK</sequence>
<feature type="compositionally biased region" description="Low complexity" evidence="1">
    <location>
        <begin position="150"/>
        <end position="175"/>
    </location>
</feature>